<feature type="domain" description="FAD dependent oxidoreductase" evidence="6">
    <location>
        <begin position="3"/>
        <end position="346"/>
    </location>
</feature>
<dbReference type="UniPathway" id="UPA00060"/>
<dbReference type="InterPro" id="IPR036188">
    <property type="entry name" value="FAD/NAD-bd_sf"/>
</dbReference>
<dbReference type="GO" id="GO:0009229">
    <property type="term" value="P:thiamine diphosphate biosynthetic process"/>
    <property type="evidence" value="ECO:0007669"/>
    <property type="project" value="UniProtKB-UniPathway"/>
</dbReference>
<comment type="catalytic activity">
    <reaction evidence="4">
        <text>glycine + O2 + H2O = glyoxylate + H2O2 + NH4(+)</text>
        <dbReference type="Rhea" id="RHEA:11532"/>
        <dbReference type="ChEBI" id="CHEBI:15377"/>
        <dbReference type="ChEBI" id="CHEBI:15379"/>
        <dbReference type="ChEBI" id="CHEBI:16240"/>
        <dbReference type="ChEBI" id="CHEBI:28938"/>
        <dbReference type="ChEBI" id="CHEBI:36655"/>
        <dbReference type="ChEBI" id="CHEBI:57305"/>
        <dbReference type="EC" id="1.4.3.19"/>
    </reaction>
</comment>
<dbReference type="GO" id="GO:0009228">
    <property type="term" value="P:thiamine biosynthetic process"/>
    <property type="evidence" value="ECO:0007669"/>
    <property type="project" value="UniProtKB-KW"/>
</dbReference>
<dbReference type="SUPFAM" id="SSF51905">
    <property type="entry name" value="FAD/NAD(P)-binding domain"/>
    <property type="match status" value="1"/>
</dbReference>
<organism evidence="7 8">
    <name type="scientific">Microbacterium bovistercoris</name>
    <dbReference type="NCBI Taxonomy" id="2293570"/>
    <lineage>
        <taxon>Bacteria</taxon>
        <taxon>Bacillati</taxon>
        <taxon>Actinomycetota</taxon>
        <taxon>Actinomycetes</taxon>
        <taxon>Micrococcales</taxon>
        <taxon>Microbacteriaceae</taxon>
        <taxon>Microbacterium</taxon>
    </lineage>
</organism>
<dbReference type="Gene3D" id="3.30.9.10">
    <property type="entry name" value="D-Amino Acid Oxidase, subunit A, domain 2"/>
    <property type="match status" value="1"/>
</dbReference>
<keyword evidence="2" id="KW-0784">Thiamine biosynthesis</keyword>
<dbReference type="SUPFAM" id="SSF54373">
    <property type="entry name" value="FAD-linked reductases, C-terminal domain"/>
    <property type="match status" value="1"/>
</dbReference>
<dbReference type="PANTHER" id="PTHR13847">
    <property type="entry name" value="SARCOSINE DEHYDROGENASE-RELATED"/>
    <property type="match status" value="1"/>
</dbReference>
<evidence type="ECO:0000259" key="6">
    <source>
        <dbReference type="Pfam" id="PF01266"/>
    </source>
</evidence>
<comment type="caution">
    <text evidence="7">The sequence shown here is derived from an EMBL/GenBank/DDBJ whole genome shotgun (WGS) entry which is preliminary data.</text>
</comment>
<evidence type="ECO:0000256" key="1">
    <source>
        <dbReference type="ARBA" id="ARBA00004948"/>
    </source>
</evidence>
<name>A0A371NSS9_9MICO</name>
<keyword evidence="3 7" id="KW-0560">Oxidoreductase</keyword>
<evidence type="ECO:0000256" key="4">
    <source>
        <dbReference type="ARBA" id="ARBA00049872"/>
    </source>
</evidence>
<evidence type="ECO:0000256" key="5">
    <source>
        <dbReference type="ARBA" id="ARBA00050018"/>
    </source>
</evidence>
<keyword evidence="8" id="KW-1185">Reference proteome</keyword>
<dbReference type="RefSeq" id="WP_116242266.1">
    <property type="nucleotide sequence ID" value="NZ_QUAB01000042.1"/>
</dbReference>
<dbReference type="Gene3D" id="3.50.50.60">
    <property type="entry name" value="FAD/NAD(P)-binding domain"/>
    <property type="match status" value="1"/>
</dbReference>
<dbReference type="EMBL" id="QUAB01000042">
    <property type="protein sequence ID" value="REJ05252.1"/>
    <property type="molecule type" value="Genomic_DNA"/>
</dbReference>
<evidence type="ECO:0000256" key="3">
    <source>
        <dbReference type="ARBA" id="ARBA00023002"/>
    </source>
</evidence>
<dbReference type="AlphaFoldDB" id="A0A371NSS9"/>
<dbReference type="Pfam" id="PF01266">
    <property type="entry name" value="DAO"/>
    <property type="match status" value="1"/>
</dbReference>
<dbReference type="InterPro" id="IPR006076">
    <property type="entry name" value="FAD-dep_OxRdtase"/>
</dbReference>
<reference evidence="7 8" key="1">
    <citation type="submission" date="2018-08" db="EMBL/GenBank/DDBJ databases">
        <title>Isolation, diversity and antifungal activity of Actinobacteria from cow dung.</title>
        <authorList>
            <person name="Ling L."/>
        </authorList>
    </citation>
    <scope>NUCLEOTIDE SEQUENCE [LARGE SCALE GENOMIC DNA]</scope>
    <source>
        <strain evidence="7 8">NEAU-LLE</strain>
    </source>
</reference>
<accession>A0A371NSS9</accession>
<proteinExistence type="predicted"/>
<dbReference type="Proteomes" id="UP000262172">
    <property type="component" value="Unassembled WGS sequence"/>
</dbReference>
<dbReference type="EC" id="1.4.3.19" evidence="5"/>
<protein>
    <recommendedName>
        <fullName evidence="5">glycine oxidase</fullName>
        <ecNumber evidence="5">1.4.3.19</ecNumber>
    </recommendedName>
</protein>
<sequence length="394" mass="40627">MRTAVIGAGIIGLATATELDRRGHDVVAIDPEPANGASRAAAGMLAAAAEAAWGQDDLLPLARASAALYPAFVATLETAGGRDVGYRMSGTLAVGADAADRAALFELGELQSAHGVPVQRLTGSAARDLEPALGPAVTSAVLAAEDHSIDPRRVTAALREILGERLREERVCHVVRRDGRVTGIRLTTGEEIDADVVIAAAGLGIAGIDGLPALPLRPVWGDILRLRVPVALRPLLTRTVRAQVRGRPVYVVPRDDGTVVLGASVREGGVAGVQAGSVLALLRDAETVLPGISECEIVEMLARPRPATPDALPLLGTVEPGLVISTGYDRHGVLLAPLAARLGADLAEGLPIDPVTAAAVDPLRFSSDVRTRRAFADLTPPAVAELAGAGQKGR</sequence>
<dbReference type="NCBIfam" id="TIGR02352">
    <property type="entry name" value="thiamin_ThiO"/>
    <property type="match status" value="1"/>
</dbReference>
<dbReference type="GO" id="GO:0050660">
    <property type="term" value="F:flavin adenine dinucleotide binding"/>
    <property type="evidence" value="ECO:0007669"/>
    <property type="project" value="InterPro"/>
</dbReference>
<evidence type="ECO:0000313" key="8">
    <source>
        <dbReference type="Proteomes" id="UP000262172"/>
    </source>
</evidence>
<dbReference type="GO" id="GO:0043799">
    <property type="term" value="F:glycine oxidase activity"/>
    <property type="evidence" value="ECO:0007669"/>
    <property type="project" value="UniProtKB-EC"/>
</dbReference>
<gene>
    <name evidence="7" type="primary">thiO</name>
    <name evidence="7" type="ORF">DY023_10360</name>
</gene>
<evidence type="ECO:0000256" key="2">
    <source>
        <dbReference type="ARBA" id="ARBA00022977"/>
    </source>
</evidence>
<dbReference type="InterPro" id="IPR012727">
    <property type="entry name" value="Gly_oxidase_ThiO"/>
</dbReference>
<evidence type="ECO:0000313" key="7">
    <source>
        <dbReference type="EMBL" id="REJ05252.1"/>
    </source>
</evidence>
<dbReference type="PANTHER" id="PTHR13847:SF289">
    <property type="entry name" value="GLYCINE OXIDASE"/>
    <property type="match status" value="1"/>
</dbReference>
<dbReference type="OrthoDB" id="3214401at2"/>
<dbReference type="GO" id="GO:0005737">
    <property type="term" value="C:cytoplasm"/>
    <property type="evidence" value="ECO:0007669"/>
    <property type="project" value="TreeGrafter"/>
</dbReference>
<comment type="pathway">
    <text evidence="1">Cofactor biosynthesis; thiamine diphosphate biosynthesis.</text>
</comment>